<reference evidence="2" key="1">
    <citation type="journal article" date="2011" name="Appl. Environ. Microbiol.">
        <title>Bacteriophages LIMElight and LIMEzero of Pantoea agglomerans, belonging to the "phiKMV-like viruses".</title>
        <authorList>
            <person name="Adriaenssens E.M."/>
            <person name="Ceyssens P.J."/>
            <person name="Dunon V."/>
            <person name="Ackermann H.W."/>
            <person name="Van Vaerenbergh J."/>
            <person name="Maes M."/>
            <person name="De Proft M."/>
            <person name="Lavigne R."/>
        </authorList>
    </citation>
    <scope>NUCLEOTIDE SEQUENCE [LARGE SCALE GENOMIC DNA]</scope>
</reference>
<organism evidence="1 2">
    <name type="scientific">Pantoea phage LIMEzero</name>
    <dbReference type="NCBI Taxonomy" id="943335"/>
    <lineage>
        <taxon>Viruses</taxon>
        <taxon>Duplodnaviria</taxon>
        <taxon>Heunggongvirae</taxon>
        <taxon>Uroviricota</taxon>
        <taxon>Caudoviricetes</taxon>
        <taxon>Autographivirales</taxon>
        <taxon>Autoscriptoviridae</taxon>
        <taxon>Stentvirinae</taxon>
        <taxon>Waewaevirus</taxon>
        <taxon>Waewaevirus limezero</taxon>
    </lineage>
</organism>
<dbReference type="KEGG" id="vg:10894594"/>
<sequence>MQKLKEFWRRILKALFSVNPQPVDNGNPFVYVTVETADLELGDYLVAYDGYIQRISAEDYRGQRRVVTKKGHGAPYEFIADEGEEFTVRQEREVL</sequence>
<name>F4N9R7_9CAUD</name>
<dbReference type="EMBL" id="FR751545">
    <property type="protein sequence ID" value="CBY88545.1"/>
    <property type="molecule type" value="Genomic_DNA"/>
</dbReference>
<dbReference type="OrthoDB" id="39168at10239"/>
<dbReference type="GeneID" id="10894594"/>
<dbReference type="RefSeq" id="YP_004539087.1">
    <property type="nucleotide sequence ID" value="NC_015585.1"/>
</dbReference>
<dbReference type="Proteomes" id="UP000008465">
    <property type="component" value="Segment"/>
</dbReference>
<evidence type="ECO:0000313" key="1">
    <source>
        <dbReference type="EMBL" id="CBY88545.1"/>
    </source>
</evidence>
<keyword evidence="2" id="KW-1185">Reference proteome</keyword>
<proteinExistence type="predicted"/>
<evidence type="ECO:0000313" key="2">
    <source>
        <dbReference type="Proteomes" id="UP000008465"/>
    </source>
</evidence>
<accession>F4N9R7</accession>
<protein>
    <submittedName>
        <fullName evidence="1">Uncharacterized protein</fullName>
    </submittedName>
</protein>